<keyword evidence="1" id="KW-1133">Transmembrane helix</keyword>
<gene>
    <name evidence="3" type="ORF">LCGC14_1916970</name>
    <name evidence="2" type="ORF">LCGC14_1950440</name>
</gene>
<evidence type="ECO:0000256" key="1">
    <source>
        <dbReference type="SAM" id="Phobius"/>
    </source>
</evidence>
<evidence type="ECO:0000313" key="3">
    <source>
        <dbReference type="EMBL" id="KKL89213.1"/>
    </source>
</evidence>
<accession>A0A0F9FSP5</accession>
<evidence type="ECO:0000313" key="2">
    <source>
        <dbReference type="EMBL" id="KKL85872.1"/>
    </source>
</evidence>
<proteinExistence type="predicted"/>
<feature type="transmembrane region" description="Helical" evidence="1">
    <location>
        <begin position="39"/>
        <end position="60"/>
    </location>
</feature>
<keyword evidence="1" id="KW-0472">Membrane</keyword>
<dbReference type="EMBL" id="LAZR01020349">
    <property type="protein sequence ID" value="KKL89213.1"/>
    <property type="molecule type" value="Genomic_DNA"/>
</dbReference>
<protein>
    <submittedName>
        <fullName evidence="3">Uncharacterized protein</fullName>
    </submittedName>
</protein>
<sequence length="63" mass="6454">MIKNFLIGVVITAAFIGATGITAVGVSYAVSFLTNSSFWIFMSGGIVVALALSGLVNASLNQE</sequence>
<reference evidence="3" key="1">
    <citation type="journal article" date="2015" name="Nature">
        <title>Complex archaea that bridge the gap between prokaryotes and eukaryotes.</title>
        <authorList>
            <person name="Spang A."/>
            <person name="Saw J.H."/>
            <person name="Jorgensen S.L."/>
            <person name="Zaremba-Niedzwiedzka K."/>
            <person name="Martijn J."/>
            <person name="Lind A.E."/>
            <person name="van Eijk R."/>
            <person name="Schleper C."/>
            <person name="Guy L."/>
            <person name="Ettema T.J."/>
        </authorList>
    </citation>
    <scope>NUCLEOTIDE SEQUENCE</scope>
</reference>
<dbReference type="EMBL" id="LAZR01021279">
    <property type="protein sequence ID" value="KKL85872.1"/>
    <property type="molecule type" value="Genomic_DNA"/>
</dbReference>
<dbReference type="AlphaFoldDB" id="A0A0F9FSP5"/>
<keyword evidence="1" id="KW-0812">Transmembrane</keyword>
<name>A0A0F9FSP5_9ZZZZ</name>
<organism evidence="3">
    <name type="scientific">marine sediment metagenome</name>
    <dbReference type="NCBI Taxonomy" id="412755"/>
    <lineage>
        <taxon>unclassified sequences</taxon>
        <taxon>metagenomes</taxon>
        <taxon>ecological metagenomes</taxon>
    </lineage>
</organism>
<comment type="caution">
    <text evidence="3">The sequence shown here is derived from an EMBL/GenBank/DDBJ whole genome shotgun (WGS) entry which is preliminary data.</text>
</comment>